<reference evidence="2" key="1">
    <citation type="journal article" date="2024" name="Proc. Natl. Acad. Sci. U.S.A.">
        <title>Extraordinary preservation of gene collinearity over three hundred million years revealed in homosporous lycophytes.</title>
        <authorList>
            <person name="Li C."/>
            <person name="Wickell D."/>
            <person name="Kuo L.Y."/>
            <person name="Chen X."/>
            <person name="Nie B."/>
            <person name="Liao X."/>
            <person name="Peng D."/>
            <person name="Ji J."/>
            <person name="Jenkins J."/>
            <person name="Williams M."/>
            <person name="Shu S."/>
            <person name="Plott C."/>
            <person name="Barry K."/>
            <person name="Rajasekar S."/>
            <person name="Grimwood J."/>
            <person name="Han X."/>
            <person name="Sun S."/>
            <person name="Hou Z."/>
            <person name="He W."/>
            <person name="Dai G."/>
            <person name="Sun C."/>
            <person name="Schmutz J."/>
            <person name="Leebens-Mack J.H."/>
            <person name="Li F.W."/>
            <person name="Wang L."/>
        </authorList>
    </citation>
    <scope>NUCLEOTIDE SEQUENCE [LARGE SCALE GENOMIC DNA]</scope>
    <source>
        <strain evidence="2">cv. PW_Plant_1</strain>
    </source>
</reference>
<dbReference type="Proteomes" id="UP001162992">
    <property type="component" value="Chromosome 17"/>
</dbReference>
<comment type="caution">
    <text evidence="1">The sequence shown here is derived from an EMBL/GenBank/DDBJ whole genome shotgun (WGS) entry which is preliminary data.</text>
</comment>
<evidence type="ECO:0000313" key="1">
    <source>
        <dbReference type="EMBL" id="KAJ7525520.1"/>
    </source>
</evidence>
<organism evidence="1 2">
    <name type="scientific">Diphasiastrum complanatum</name>
    <name type="common">Issler's clubmoss</name>
    <name type="synonym">Lycopodium complanatum</name>
    <dbReference type="NCBI Taxonomy" id="34168"/>
    <lineage>
        <taxon>Eukaryota</taxon>
        <taxon>Viridiplantae</taxon>
        <taxon>Streptophyta</taxon>
        <taxon>Embryophyta</taxon>
        <taxon>Tracheophyta</taxon>
        <taxon>Lycopodiopsida</taxon>
        <taxon>Lycopodiales</taxon>
        <taxon>Lycopodiaceae</taxon>
        <taxon>Lycopodioideae</taxon>
        <taxon>Diphasiastrum</taxon>
    </lineage>
</organism>
<gene>
    <name evidence="1" type="ORF">O6H91_17G054500</name>
</gene>
<name>A0ACC2B6Z8_DIPCM</name>
<protein>
    <submittedName>
        <fullName evidence="1">Uncharacterized protein</fullName>
    </submittedName>
</protein>
<keyword evidence="2" id="KW-1185">Reference proteome</keyword>
<dbReference type="EMBL" id="CM055108">
    <property type="protein sequence ID" value="KAJ7525520.1"/>
    <property type="molecule type" value="Genomic_DNA"/>
</dbReference>
<proteinExistence type="predicted"/>
<evidence type="ECO:0000313" key="2">
    <source>
        <dbReference type="Proteomes" id="UP001162992"/>
    </source>
</evidence>
<sequence>MLPILAAPTAIAISRHLLLFSPTPWETSLFSIQELSIFSLCLCTSTKNSERVVMAGAAAALIKHLPEANKLDGAESLATLELLCKTLAGRTTVGGHALSVPALVRMVLKVSDQATECATDKLLAICSSLWTVHEAAVQAGVFTQMLLLIQSDCTKRAKKKSHEIS</sequence>
<accession>A0ACC2B6Z8</accession>